<dbReference type="Pfam" id="PF00130">
    <property type="entry name" value="C1_1"/>
    <property type="match status" value="1"/>
</dbReference>
<dbReference type="PANTHER" id="PTHR22968:SF24">
    <property type="entry name" value="SERINE_THREONINE-PROTEIN KINASE"/>
    <property type="match status" value="1"/>
</dbReference>
<feature type="domain" description="Phorbol-ester/DAG-type" evidence="3">
    <location>
        <begin position="56"/>
        <end position="106"/>
    </location>
</feature>
<gene>
    <name evidence="4" type="ORF">DSTB1V02_LOCUS5831</name>
</gene>
<dbReference type="SUPFAM" id="SSF57889">
    <property type="entry name" value="Cysteine-rich domain"/>
    <property type="match status" value="1"/>
</dbReference>
<dbReference type="GO" id="GO:0005829">
    <property type="term" value="C:cytosol"/>
    <property type="evidence" value="ECO:0007669"/>
    <property type="project" value="TreeGrafter"/>
</dbReference>
<dbReference type="GO" id="GO:0016020">
    <property type="term" value="C:membrane"/>
    <property type="evidence" value="ECO:0007669"/>
    <property type="project" value="UniProtKB-SubCell"/>
</dbReference>
<dbReference type="Proteomes" id="UP000677054">
    <property type="component" value="Unassembled WGS sequence"/>
</dbReference>
<dbReference type="AlphaFoldDB" id="A0A7R8XH37"/>
<dbReference type="SMART" id="SM00109">
    <property type="entry name" value="C1"/>
    <property type="match status" value="1"/>
</dbReference>
<dbReference type="EMBL" id="CAJPEV010001004">
    <property type="protein sequence ID" value="CAG0890060.1"/>
    <property type="molecule type" value="Genomic_DNA"/>
</dbReference>
<accession>A0A7R8XH37</accession>
<dbReference type="PROSITE" id="PS50081">
    <property type="entry name" value="ZF_DAG_PE_2"/>
    <property type="match status" value="1"/>
</dbReference>
<organism evidence="4">
    <name type="scientific">Darwinula stevensoni</name>
    <dbReference type="NCBI Taxonomy" id="69355"/>
    <lineage>
        <taxon>Eukaryota</taxon>
        <taxon>Metazoa</taxon>
        <taxon>Ecdysozoa</taxon>
        <taxon>Arthropoda</taxon>
        <taxon>Crustacea</taxon>
        <taxon>Oligostraca</taxon>
        <taxon>Ostracoda</taxon>
        <taxon>Podocopa</taxon>
        <taxon>Podocopida</taxon>
        <taxon>Darwinulocopina</taxon>
        <taxon>Darwinuloidea</taxon>
        <taxon>Darwinulidae</taxon>
        <taxon>Darwinula</taxon>
    </lineage>
</organism>
<keyword evidence="1" id="KW-0479">Metal-binding</keyword>
<dbReference type="Gene3D" id="3.30.60.20">
    <property type="match status" value="1"/>
</dbReference>
<evidence type="ECO:0000313" key="5">
    <source>
        <dbReference type="Proteomes" id="UP000677054"/>
    </source>
</evidence>
<evidence type="ECO:0000259" key="3">
    <source>
        <dbReference type="PROSITE" id="PS50081"/>
    </source>
</evidence>
<evidence type="ECO:0000313" key="4">
    <source>
        <dbReference type="EMBL" id="CAD7245965.1"/>
    </source>
</evidence>
<dbReference type="GO" id="GO:0035556">
    <property type="term" value="P:intracellular signal transduction"/>
    <property type="evidence" value="ECO:0007669"/>
    <property type="project" value="TreeGrafter"/>
</dbReference>
<sequence>MFPWSLVCYALRQEALTSSVLRSYGRFLHKRSTIEILIRGKMASGGQDNQQMYSQPHRFEKYNYTAPTHCDHCNHLLWGIVKTGTRCMDCGLNCHEKCMDAVTKNCPKYKAVIDAAVIGSSAILAPSEDGSSIASTKKSQGYLCLLVVFSSSSELAPES</sequence>
<dbReference type="GO" id="GO:0008270">
    <property type="term" value="F:zinc ion binding"/>
    <property type="evidence" value="ECO:0007669"/>
    <property type="project" value="UniProtKB-KW"/>
</dbReference>
<evidence type="ECO:0000256" key="2">
    <source>
        <dbReference type="ARBA" id="ARBA00022833"/>
    </source>
</evidence>
<protein>
    <recommendedName>
        <fullName evidence="3">Phorbol-ester/DAG-type domain-containing protein</fullName>
    </recommendedName>
</protein>
<dbReference type="InterPro" id="IPR020454">
    <property type="entry name" value="DAG/PE-bd"/>
</dbReference>
<keyword evidence="5" id="KW-1185">Reference proteome</keyword>
<reference evidence="4" key="1">
    <citation type="submission" date="2020-11" db="EMBL/GenBank/DDBJ databases">
        <authorList>
            <person name="Tran Van P."/>
        </authorList>
    </citation>
    <scope>NUCLEOTIDE SEQUENCE</scope>
</reference>
<dbReference type="OrthoDB" id="74314at2759"/>
<dbReference type="InterPro" id="IPR002219">
    <property type="entry name" value="PKC_DAG/PE"/>
</dbReference>
<proteinExistence type="predicted"/>
<keyword evidence="2" id="KW-0862">Zinc</keyword>
<evidence type="ECO:0000256" key="1">
    <source>
        <dbReference type="ARBA" id="ARBA00022723"/>
    </source>
</evidence>
<dbReference type="PRINTS" id="PR00008">
    <property type="entry name" value="DAGPEDOMAIN"/>
</dbReference>
<dbReference type="EMBL" id="LR900521">
    <property type="protein sequence ID" value="CAD7245965.1"/>
    <property type="molecule type" value="Genomic_DNA"/>
</dbReference>
<dbReference type="GO" id="GO:0004674">
    <property type="term" value="F:protein serine/threonine kinase activity"/>
    <property type="evidence" value="ECO:0007669"/>
    <property type="project" value="UniProtKB-KW"/>
</dbReference>
<dbReference type="InterPro" id="IPR046349">
    <property type="entry name" value="C1-like_sf"/>
</dbReference>
<name>A0A7R8XH37_9CRUS</name>
<dbReference type="PROSITE" id="PS00479">
    <property type="entry name" value="ZF_DAG_PE_1"/>
    <property type="match status" value="1"/>
</dbReference>
<dbReference type="GO" id="GO:0007200">
    <property type="term" value="P:phospholipase C-activating G protein-coupled receptor signaling pathway"/>
    <property type="evidence" value="ECO:0007669"/>
    <property type="project" value="TreeGrafter"/>
</dbReference>
<dbReference type="PANTHER" id="PTHR22968">
    <property type="entry name" value="PROTEIN KINASE C, MU"/>
    <property type="match status" value="1"/>
</dbReference>